<reference evidence="2" key="1">
    <citation type="journal article" date="2019" name="Int. J. Syst. Evol. Microbiol.">
        <title>The Global Catalogue of Microorganisms (GCM) 10K type strain sequencing project: providing services to taxonomists for standard genome sequencing and annotation.</title>
        <authorList>
            <consortium name="The Broad Institute Genomics Platform"/>
            <consortium name="The Broad Institute Genome Sequencing Center for Infectious Disease"/>
            <person name="Wu L."/>
            <person name="Ma J."/>
        </authorList>
    </citation>
    <scope>NUCLEOTIDE SEQUENCE [LARGE SCALE GENOMIC DNA]</scope>
    <source>
        <strain evidence="2">JCM 17695</strain>
    </source>
</reference>
<name>A0ABW2TUN7_9PSEU</name>
<protein>
    <recommendedName>
        <fullName evidence="3">Ig-like domain (Group 3)</fullName>
    </recommendedName>
</protein>
<evidence type="ECO:0000313" key="2">
    <source>
        <dbReference type="Proteomes" id="UP001596512"/>
    </source>
</evidence>
<proteinExistence type="predicted"/>
<evidence type="ECO:0000313" key="1">
    <source>
        <dbReference type="EMBL" id="MFC7617542.1"/>
    </source>
</evidence>
<evidence type="ECO:0008006" key="3">
    <source>
        <dbReference type="Google" id="ProtNLM"/>
    </source>
</evidence>
<dbReference type="Proteomes" id="UP001596512">
    <property type="component" value="Unassembled WGS sequence"/>
</dbReference>
<gene>
    <name evidence="1" type="ORF">ACFQV2_33120</name>
</gene>
<dbReference type="InterPro" id="IPR013783">
    <property type="entry name" value="Ig-like_fold"/>
</dbReference>
<accession>A0ABW2TUN7</accession>
<sequence length="246" mass="24689">MTAVFTPSTLDTGQDAAITLRAAPDAQPGVYQVRVVGTGANHSAAGGFTLTLRPDDPPVGFAIGASPVTVEAGRQATTPVWSSGQGGQITLRASGLPSGVSAAFQPNPIAIGSTSTLTFTAAPTATTGTSTVVLTGTDATGRPARAEILFTVTAPALRVTATPDSATTRRGGLTATTAAATEPAVFSATGVPAGTSVHWHQRGSTATAYFFTTFQTPLGAHPVTVTATAADGRSATTTFTLTVTRW</sequence>
<dbReference type="Gene3D" id="2.60.40.10">
    <property type="entry name" value="Immunoglobulins"/>
    <property type="match status" value="2"/>
</dbReference>
<comment type="caution">
    <text evidence="1">The sequence shown here is derived from an EMBL/GenBank/DDBJ whole genome shotgun (WGS) entry which is preliminary data.</text>
</comment>
<organism evidence="1 2">
    <name type="scientific">Actinokineospora soli</name>
    <dbReference type="NCBI Taxonomy" id="1048753"/>
    <lineage>
        <taxon>Bacteria</taxon>
        <taxon>Bacillati</taxon>
        <taxon>Actinomycetota</taxon>
        <taxon>Actinomycetes</taxon>
        <taxon>Pseudonocardiales</taxon>
        <taxon>Pseudonocardiaceae</taxon>
        <taxon>Actinokineospora</taxon>
    </lineage>
</organism>
<dbReference type="EMBL" id="JBHTEY010000004">
    <property type="protein sequence ID" value="MFC7617542.1"/>
    <property type="molecule type" value="Genomic_DNA"/>
</dbReference>
<keyword evidence="2" id="KW-1185">Reference proteome</keyword>